<evidence type="ECO:0000256" key="4">
    <source>
        <dbReference type="ARBA" id="ARBA00022679"/>
    </source>
</evidence>
<evidence type="ECO:0000313" key="11">
    <source>
        <dbReference type="Proteomes" id="UP000520814"/>
    </source>
</evidence>
<name>A0A7W9SPE9_ARMRO</name>
<feature type="domain" description="Glycosyltransferase RgtA/B/C/D-like" evidence="9">
    <location>
        <begin position="173"/>
        <end position="297"/>
    </location>
</feature>
<evidence type="ECO:0000256" key="8">
    <source>
        <dbReference type="SAM" id="Phobius"/>
    </source>
</evidence>
<reference evidence="10 11" key="1">
    <citation type="submission" date="2020-08" db="EMBL/GenBank/DDBJ databases">
        <title>Genomic Encyclopedia of Type Strains, Phase IV (KMG-IV): sequencing the most valuable type-strain genomes for metagenomic binning, comparative biology and taxonomic classification.</title>
        <authorList>
            <person name="Goeker M."/>
        </authorList>
    </citation>
    <scope>NUCLEOTIDE SEQUENCE [LARGE SCALE GENOMIC DNA]</scope>
    <source>
        <strain evidence="10 11">DSM 23562</strain>
    </source>
</reference>
<feature type="transmembrane region" description="Helical" evidence="8">
    <location>
        <begin position="222"/>
        <end position="242"/>
    </location>
</feature>
<evidence type="ECO:0000256" key="1">
    <source>
        <dbReference type="ARBA" id="ARBA00004651"/>
    </source>
</evidence>
<dbReference type="PANTHER" id="PTHR33908:SF11">
    <property type="entry name" value="MEMBRANE PROTEIN"/>
    <property type="match status" value="1"/>
</dbReference>
<dbReference type="Proteomes" id="UP000520814">
    <property type="component" value="Unassembled WGS sequence"/>
</dbReference>
<dbReference type="AlphaFoldDB" id="A0A7W9SPE9"/>
<feature type="transmembrane region" description="Helical" evidence="8">
    <location>
        <begin position="427"/>
        <end position="444"/>
    </location>
</feature>
<feature type="transmembrane region" description="Helical" evidence="8">
    <location>
        <begin position="284"/>
        <end position="303"/>
    </location>
</feature>
<sequence length="600" mass="65739">MIGILFLVLLAALAFGIGAFFLRGLPTQGLLERKAFALPLGMGVLAYTILALGLLGQAKAVPLTAGVVLVGLPLAFLGYRSLPRREKTEEQSAGALGIGVALVLGLCGLITLVGALNPPGELEWDSLSYHLAAPKRFLQEGRIYYIPDDHHSNFPFTLQMLYLWMLSLGSVSGAKLCHWLCGVLLTISVYTCGVRYFHKAVGQVAAVMVATTPILLWESTTAYIDLALALFSFLSFYAALNLREDRRWLLVSAALMGLALGTKSTALVFWGMGAGGLLVARVPLTRVLLWAGVALAVGLPWYLKTFLYTGDPVYPFGWKLFHGRYWNDAAALGYAKDQVAFGLGKDPLHLLLAPWNVTLEAGLISQVRPFIFTEYVDRGLGLSPVYLAVGMALPLLVRRWDRTAVACLLWGLGISATWFFMMQQTRYLIPALPAFALVCAWGLAQAGKLAQRAGGALVALAALWGLYVALTQLLAPAPLKALEAAETWINTNAPKDAKVVLFDETRGFWLERPYIWGQPNHAPGLLPYDSYPDVDAFLADFKRRGYTYLLQNTLFTSLVKHEDPVWSKWRTLLAQAVEQGKIELVQSIGQNNPIVIYRIP</sequence>
<keyword evidence="2" id="KW-1003">Cell membrane</keyword>
<keyword evidence="7 8" id="KW-0472">Membrane</keyword>
<keyword evidence="6 8" id="KW-1133">Transmembrane helix</keyword>
<feature type="transmembrane region" description="Helical" evidence="8">
    <location>
        <begin position="456"/>
        <end position="475"/>
    </location>
</feature>
<evidence type="ECO:0000259" key="9">
    <source>
        <dbReference type="Pfam" id="PF13231"/>
    </source>
</evidence>
<feature type="transmembrane region" description="Helical" evidence="8">
    <location>
        <begin position="6"/>
        <end position="23"/>
    </location>
</feature>
<feature type="transmembrane region" description="Helical" evidence="8">
    <location>
        <begin position="403"/>
        <end position="421"/>
    </location>
</feature>
<dbReference type="PANTHER" id="PTHR33908">
    <property type="entry name" value="MANNOSYLTRANSFERASE YKCB-RELATED"/>
    <property type="match status" value="1"/>
</dbReference>
<dbReference type="RefSeq" id="WP_184195133.1">
    <property type="nucleotide sequence ID" value="NZ_JACHGW010000002.1"/>
</dbReference>
<feature type="transmembrane region" description="Helical" evidence="8">
    <location>
        <begin position="35"/>
        <end position="55"/>
    </location>
</feature>
<feature type="transmembrane region" description="Helical" evidence="8">
    <location>
        <begin position="197"/>
        <end position="216"/>
    </location>
</feature>
<dbReference type="GO" id="GO:0005886">
    <property type="term" value="C:plasma membrane"/>
    <property type="evidence" value="ECO:0007669"/>
    <property type="project" value="UniProtKB-SubCell"/>
</dbReference>
<comment type="subcellular location">
    <subcellularLocation>
        <location evidence="1">Cell membrane</location>
        <topology evidence="1">Multi-pass membrane protein</topology>
    </subcellularLocation>
</comment>
<feature type="transmembrane region" description="Helical" evidence="8">
    <location>
        <begin position="249"/>
        <end position="272"/>
    </location>
</feature>
<evidence type="ECO:0000256" key="7">
    <source>
        <dbReference type="ARBA" id="ARBA00023136"/>
    </source>
</evidence>
<keyword evidence="4" id="KW-0808">Transferase</keyword>
<evidence type="ECO:0000256" key="3">
    <source>
        <dbReference type="ARBA" id="ARBA00022676"/>
    </source>
</evidence>
<feature type="transmembrane region" description="Helical" evidence="8">
    <location>
        <begin position="61"/>
        <end position="82"/>
    </location>
</feature>
<protein>
    <recommendedName>
        <fullName evidence="9">Glycosyltransferase RgtA/B/C/D-like domain-containing protein</fullName>
    </recommendedName>
</protein>
<dbReference type="GO" id="GO:0016763">
    <property type="term" value="F:pentosyltransferase activity"/>
    <property type="evidence" value="ECO:0007669"/>
    <property type="project" value="TreeGrafter"/>
</dbReference>
<feature type="transmembrane region" description="Helical" evidence="8">
    <location>
        <begin position="94"/>
        <end position="116"/>
    </location>
</feature>
<keyword evidence="11" id="KW-1185">Reference proteome</keyword>
<evidence type="ECO:0000256" key="6">
    <source>
        <dbReference type="ARBA" id="ARBA00022989"/>
    </source>
</evidence>
<dbReference type="GO" id="GO:0009103">
    <property type="term" value="P:lipopolysaccharide biosynthetic process"/>
    <property type="evidence" value="ECO:0007669"/>
    <property type="project" value="UniProtKB-ARBA"/>
</dbReference>
<evidence type="ECO:0000256" key="2">
    <source>
        <dbReference type="ARBA" id="ARBA00022475"/>
    </source>
</evidence>
<keyword evidence="5 8" id="KW-0812">Transmembrane</keyword>
<accession>A0A7W9SPE9</accession>
<dbReference type="InterPro" id="IPR050297">
    <property type="entry name" value="LipidA_mod_glycosyltrf_83"/>
</dbReference>
<proteinExistence type="predicted"/>
<evidence type="ECO:0000256" key="5">
    <source>
        <dbReference type="ARBA" id="ARBA00022692"/>
    </source>
</evidence>
<gene>
    <name evidence="10" type="ORF">HNQ39_002137</name>
</gene>
<feature type="transmembrane region" description="Helical" evidence="8">
    <location>
        <begin position="161"/>
        <end position="185"/>
    </location>
</feature>
<dbReference type="EMBL" id="JACHGW010000002">
    <property type="protein sequence ID" value="MBB6050346.1"/>
    <property type="molecule type" value="Genomic_DNA"/>
</dbReference>
<evidence type="ECO:0000313" key="10">
    <source>
        <dbReference type="EMBL" id="MBB6050346.1"/>
    </source>
</evidence>
<dbReference type="Pfam" id="PF13231">
    <property type="entry name" value="PMT_2"/>
    <property type="match status" value="1"/>
</dbReference>
<dbReference type="InterPro" id="IPR038731">
    <property type="entry name" value="RgtA/B/C-like"/>
</dbReference>
<keyword evidence="3" id="KW-0328">Glycosyltransferase</keyword>
<organism evidence="10 11">
    <name type="scientific">Armatimonas rosea</name>
    <dbReference type="NCBI Taxonomy" id="685828"/>
    <lineage>
        <taxon>Bacteria</taxon>
        <taxon>Bacillati</taxon>
        <taxon>Armatimonadota</taxon>
        <taxon>Armatimonadia</taxon>
        <taxon>Armatimonadales</taxon>
        <taxon>Armatimonadaceae</taxon>
        <taxon>Armatimonas</taxon>
    </lineage>
</organism>
<comment type="caution">
    <text evidence="10">The sequence shown here is derived from an EMBL/GenBank/DDBJ whole genome shotgun (WGS) entry which is preliminary data.</text>
</comment>